<dbReference type="InterPro" id="IPR031825">
    <property type="entry name" value="RXLR"/>
</dbReference>
<dbReference type="GO" id="GO:0005576">
    <property type="term" value="C:extracellular region"/>
    <property type="evidence" value="ECO:0007669"/>
    <property type="project" value="UniProtKB-SubCell"/>
</dbReference>
<accession>A0A8T1WQZ1</accession>
<name>A0A8T1WQZ1_9STRA</name>
<evidence type="ECO:0000313" key="8">
    <source>
        <dbReference type="Proteomes" id="UP000693981"/>
    </source>
</evidence>
<keyword evidence="4 5" id="KW-0732">Signal</keyword>
<evidence type="ECO:0000256" key="6">
    <source>
        <dbReference type="SAM" id="MobiDB-lite"/>
    </source>
</evidence>
<proteinExistence type="inferred from homology"/>
<evidence type="ECO:0000256" key="4">
    <source>
        <dbReference type="ARBA" id="ARBA00022729"/>
    </source>
</evidence>
<evidence type="ECO:0000256" key="3">
    <source>
        <dbReference type="ARBA" id="ARBA00022525"/>
    </source>
</evidence>
<comment type="similarity">
    <text evidence="2 5">Belongs to the RxLR effector family.</text>
</comment>
<feature type="region of interest" description="Disordered" evidence="6">
    <location>
        <begin position="45"/>
        <end position="86"/>
    </location>
</feature>
<feature type="compositionally biased region" description="Acidic residues" evidence="6">
    <location>
        <begin position="52"/>
        <end position="86"/>
    </location>
</feature>
<gene>
    <name evidence="7" type="ORF">PHYBOEH_003398</name>
</gene>
<protein>
    <recommendedName>
        <fullName evidence="5">RxLR effector protein</fullName>
    </recommendedName>
</protein>
<evidence type="ECO:0000313" key="7">
    <source>
        <dbReference type="EMBL" id="KAG7395641.1"/>
    </source>
</evidence>
<keyword evidence="3 5" id="KW-0964">Secreted</keyword>
<dbReference type="Pfam" id="PF16810">
    <property type="entry name" value="RXLR"/>
    <property type="match status" value="1"/>
</dbReference>
<dbReference type="Proteomes" id="UP000693981">
    <property type="component" value="Unassembled WGS sequence"/>
</dbReference>
<sequence>MAMRLSCVLLVASVALFATGNALPASTNSDQTAVAKAGVAKDNRFLRSADTVPDDNDNSEEQDDAGEDEDQDDADEDDSSEDEDEERMLNLSVLLGLKTADEAAAQAKAAAIKADNIAFQEKLVKSLSFRKSTFTRWRTSDNRFPDEIARYMERYKNDPRFKKIAEEYDDFFKNFKAT</sequence>
<keyword evidence="8" id="KW-1185">Reference proteome</keyword>
<comment type="function">
    <text evidence="5">Effector that suppresses plant defense responses during pathogen infection.</text>
</comment>
<organism evidence="7 8">
    <name type="scientific">Phytophthora boehmeriae</name>
    <dbReference type="NCBI Taxonomy" id="109152"/>
    <lineage>
        <taxon>Eukaryota</taxon>
        <taxon>Sar</taxon>
        <taxon>Stramenopiles</taxon>
        <taxon>Oomycota</taxon>
        <taxon>Peronosporomycetes</taxon>
        <taxon>Peronosporales</taxon>
        <taxon>Peronosporaceae</taxon>
        <taxon>Phytophthora</taxon>
    </lineage>
</organism>
<evidence type="ECO:0000256" key="1">
    <source>
        <dbReference type="ARBA" id="ARBA00004613"/>
    </source>
</evidence>
<comment type="caution">
    <text evidence="7">The sequence shown here is derived from an EMBL/GenBank/DDBJ whole genome shotgun (WGS) entry which is preliminary data.</text>
</comment>
<reference evidence="7" key="1">
    <citation type="submission" date="2021-02" db="EMBL/GenBank/DDBJ databases">
        <authorList>
            <person name="Palmer J.M."/>
        </authorList>
    </citation>
    <scope>NUCLEOTIDE SEQUENCE</scope>
    <source>
        <strain evidence="7">SCRP23</strain>
    </source>
</reference>
<comment type="domain">
    <text evidence="5">The RxLR-dEER motif acts to carry the protein into the host cell cytoplasm through binding to cell surface phosphatidylinositol-3-phosphate.</text>
</comment>
<dbReference type="EMBL" id="JAGDFL010000196">
    <property type="protein sequence ID" value="KAG7395641.1"/>
    <property type="molecule type" value="Genomic_DNA"/>
</dbReference>
<comment type="subcellular location">
    <subcellularLocation>
        <location evidence="1 5">Secreted</location>
    </subcellularLocation>
</comment>
<feature type="signal peptide" evidence="5">
    <location>
        <begin position="1"/>
        <end position="22"/>
    </location>
</feature>
<evidence type="ECO:0000256" key="5">
    <source>
        <dbReference type="RuleBase" id="RU367124"/>
    </source>
</evidence>
<feature type="chain" id="PRO_5035963084" description="RxLR effector protein" evidence="5">
    <location>
        <begin position="23"/>
        <end position="178"/>
    </location>
</feature>
<evidence type="ECO:0000256" key="2">
    <source>
        <dbReference type="ARBA" id="ARBA00010400"/>
    </source>
</evidence>
<dbReference type="AlphaFoldDB" id="A0A8T1WQZ1"/>